<evidence type="ECO:0000313" key="2">
    <source>
        <dbReference type="EMBL" id="KAH3884859.1"/>
    </source>
</evidence>
<dbReference type="EMBL" id="JAIWYP010000001">
    <property type="protein sequence ID" value="KAH3884859.1"/>
    <property type="molecule type" value="Genomic_DNA"/>
</dbReference>
<reference evidence="2" key="1">
    <citation type="journal article" date="2019" name="bioRxiv">
        <title>The Genome of the Zebra Mussel, Dreissena polymorpha: A Resource for Invasive Species Research.</title>
        <authorList>
            <person name="McCartney M.A."/>
            <person name="Auch B."/>
            <person name="Kono T."/>
            <person name="Mallez S."/>
            <person name="Zhang Y."/>
            <person name="Obille A."/>
            <person name="Becker A."/>
            <person name="Abrahante J.E."/>
            <person name="Garbe J."/>
            <person name="Badalamenti J.P."/>
            <person name="Herman A."/>
            <person name="Mangelson H."/>
            <person name="Liachko I."/>
            <person name="Sullivan S."/>
            <person name="Sone E.D."/>
            <person name="Koren S."/>
            <person name="Silverstein K.A.T."/>
            <person name="Beckman K.B."/>
            <person name="Gohl D.M."/>
        </authorList>
    </citation>
    <scope>NUCLEOTIDE SEQUENCE</scope>
    <source>
        <strain evidence="2">Duluth1</strain>
        <tissue evidence="2">Whole animal</tissue>
    </source>
</reference>
<feature type="region of interest" description="Disordered" evidence="1">
    <location>
        <begin position="16"/>
        <end position="51"/>
    </location>
</feature>
<evidence type="ECO:0000256" key="1">
    <source>
        <dbReference type="SAM" id="MobiDB-lite"/>
    </source>
</evidence>
<reference evidence="2" key="2">
    <citation type="submission" date="2020-11" db="EMBL/GenBank/DDBJ databases">
        <authorList>
            <person name="McCartney M.A."/>
            <person name="Auch B."/>
            <person name="Kono T."/>
            <person name="Mallez S."/>
            <person name="Becker A."/>
            <person name="Gohl D.M."/>
            <person name="Silverstein K.A.T."/>
            <person name="Koren S."/>
            <person name="Bechman K.B."/>
            <person name="Herman A."/>
            <person name="Abrahante J.E."/>
            <person name="Garbe J."/>
        </authorList>
    </citation>
    <scope>NUCLEOTIDE SEQUENCE</scope>
    <source>
        <strain evidence="2">Duluth1</strain>
        <tissue evidence="2">Whole animal</tissue>
    </source>
</reference>
<feature type="compositionally biased region" description="Polar residues" evidence="1">
    <location>
        <begin position="25"/>
        <end position="36"/>
    </location>
</feature>
<gene>
    <name evidence="2" type="ORF">DPMN_008844</name>
</gene>
<comment type="caution">
    <text evidence="2">The sequence shown here is derived from an EMBL/GenBank/DDBJ whole genome shotgun (WGS) entry which is preliminary data.</text>
</comment>
<dbReference type="Proteomes" id="UP000828390">
    <property type="component" value="Unassembled WGS sequence"/>
</dbReference>
<keyword evidence="3" id="KW-1185">Reference proteome</keyword>
<sequence length="51" mass="5764">MSNTCPEVQPIKGCIRSKVKDSSKTRQMQQAQSCFSTDRRRDLGYVPEADS</sequence>
<proteinExistence type="predicted"/>
<organism evidence="2 3">
    <name type="scientific">Dreissena polymorpha</name>
    <name type="common">Zebra mussel</name>
    <name type="synonym">Mytilus polymorpha</name>
    <dbReference type="NCBI Taxonomy" id="45954"/>
    <lineage>
        <taxon>Eukaryota</taxon>
        <taxon>Metazoa</taxon>
        <taxon>Spiralia</taxon>
        <taxon>Lophotrochozoa</taxon>
        <taxon>Mollusca</taxon>
        <taxon>Bivalvia</taxon>
        <taxon>Autobranchia</taxon>
        <taxon>Heteroconchia</taxon>
        <taxon>Euheterodonta</taxon>
        <taxon>Imparidentia</taxon>
        <taxon>Neoheterodontei</taxon>
        <taxon>Myida</taxon>
        <taxon>Dreissenoidea</taxon>
        <taxon>Dreissenidae</taxon>
        <taxon>Dreissena</taxon>
    </lineage>
</organism>
<evidence type="ECO:0000313" key="3">
    <source>
        <dbReference type="Proteomes" id="UP000828390"/>
    </source>
</evidence>
<dbReference type="AlphaFoldDB" id="A0A9D4N047"/>
<name>A0A9D4N047_DREPO</name>
<accession>A0A9D4N047</accession>
<protein>
    <submittedName>
        <fullName evidence="2">Uncharacterized protein</fullName>
    </submittedName>
</protein>